<dbReference type="OrthoDB" id="3900342at2759"/>
<feature type="domain" description="Amino acid permease/ SLC12A" evidence="7">
    <location>
        <begin position="49"/>
        <end position="507"/>
    </location>
</feature>
<accession>A0A9P5HFJ5</accession>
<evidence type="ECO:0000256" key="1">
    <source>
        <dbReference type="ARBA" id="ARBA00004141"/>
    </source>
</evidence>
<organism evidence="8 9">
    <name type="scientific">Cylindrodendrum hubeiense</name>
    <dbReference type="NCBI Taxonomy" id="595255"/>
    <lineage>
        <taxon>Eukaryota</taxon>
        <taxon>Fungi</taxon>
        <taxon>Dikarya</taxon>
        <taxon>Ascomycota</taxon>
        <taxon>Pezizomycotina</taxon>
        <taxon>Sordariomycetes</taxon>
        <taxon>Hypocreomycetidae</taxon>
        <taxon>Hypocreales</taxon>
        <taxon>Nectriaceae</taxon>
        <taxon>Cylindrodendrum</taxon>
    </lineage>
</organism>
<feature type="transmembrane region" description="Helical" evidence="6">
    <location>
        <begin position="159"/>
        <end position="181"/>
    </location>
</feature>
<feature type="transmembrane region" description="Helical" evidence="6">
    <location>
        <begin position="379"/>
        <end position="398"/>
    </location>
</feature>
<comment type="subcellular location">
    <subcellularLocation>
        <location evidence="1">Membrane</location>
        <topology evidence="1">Multi-pass membrane protein</topology>
    </subcellularLocation>
</comment>
<evidence type="ECO:0000256" key="4">
    <source>
        <dbReference type="ARBA" id="ARBA00022989"/>
    </source>
</evidence>
<keyword evidence="9" id="KW-1185">Reference proteome</keyword>
<protein>
    <recommendedName>
        <fullName evidence="7">Amino acid permease/ SLC12A domain-containing protein</fullName>
    </recommendedName>
</protein>
<feature type="transmembrane region" description="Helical" evidence="6">
    <location>
        <begin position="405"/>
        <end position="431"/>
    </location>
</feature>
<keyword evidence="3 6" id="KW-0812">Transmembrane</keyword>
<dbReference type="PIRSF" id="PIRSF006060">
    <property type="entry name" value="AA_transporter"/>
    <property type="match status" value="1"/>
</dbReference>
<dbReference type="AlphaFoldDB" id="A0A9P5HFJ5"/>
<feature type="transmembrane region" description="Helical" evidence="6">
    <location>
        <begin position="193"/>
        <end position="211"/>
    </location>
</feature>
<dbReference type="FunFam" id="1.20.1740.10:FF:000001">
    <property type="entry name" value="Amino acid permease"/>
    <property type="match status" value="1"/>
</dbReference>
<feature type="transmembrane region" description="Helical" evidence="6">
    <location>
        <begin position="281"/>
        <end position="299"/>
    </location>
</feature>
<evidence type="ECO:0000256" key="6">
    <source>
        <dbReference type="SAM" id="Phobius"/>
    </source>
</evidence>
<dbReference type="Proteomes" id="UP000722485">
    <property type="component" value="Unassembled WGS sequence"/>
</dbReference>
<evidence type="ECO:0000259" key="7">
    <source>
        <dbReference type="Pfam" id="PF00324"/>
    </source>
</evidence>
<proteinExistence type="predicted"/>
<keyword evidence="5 6" id="KW-0472">Membrane</keyword>
<gene>
    <name evidence="8" type="ORF">G7Z17_g4099</name>
</gene>
<dbReference type="EMBL" id="JAANBB010000055">
    <property type="protein sequence ID" value="KAF7552772.1"/>
    <property type="molecule type" value="Genomic_DNA"/>
</dbReference>
<dbReference type="InterPro" id="IPR004841">
    <property type="entry name" value="AA-permease/SLC12A_dom"/>
</dbReference>
<feature type="transmembrane region" description="Helical" evidence="6">
    <location>
        <begin position="118"/>
        <end position="139"/>
    </location>
</feature>
<evidence type="ECO:0000256" key="2">
    <source>
        <dbReference type="ARBA" id="ARBA00022448"/>
    </source>
</evidence>
<keyword evidence="2" id="KW-0813">Transport</keyword>
<name>A0A9P5HFJ5_9HYPO</name>
<evidence type="ECO:0000313" key="9">
    <source>
        <dbReference type="Proteomes" id="UP000722485"/>
    </source>
</evidence>
<keyword evidence="4 6" id="KW-1133">Transmembrane helix</keyword>
<dbReference type="Pfam" id="PF00324">
    <property type="entry name" value="AA_permease"/>
    <property type="match status" value="1"/>
</dbReference>
<dbReference type="GO" id="GO:0016020">
    <property type="term" value="C:membrane"/>
    <property type="evidence" value="ECO:0007669"/>
    <property type="project" value="UniProtKB-SubCell"/>
</dbReference>
<reference evidence="8" key="1">
    <citation type="submission" date="2020-03" db="EMBL/GenBank/DDBJ databases">
        <title>Draft Genome Sequence of Cylindrodendrum hubeiense.</title>
        <authorList>
            <person name="Buettner E."/>
            <person name="Kellner H."/>
        </authorList>
    </citation>
    <scope>NUCLEOTIDE SEQUENCE</scope>
    <source>
        <strain evidence="8">IHI 201604</strain>
    </source>
</reference>
<dbReference type="Gene3D" id="1.20.1740.10">
    <property type="entry name" value="Amino acid/polyamine transporter I"/>
    <property type="match status" value="1"/>
</dbReference>
<dbReference type="PANTHER" id="PTHR43341">
    <property type="entry name" value="AMINO ACID PERMEASE"/>
    <property type="match status" value="1"/>
</dbReference>
<feature type="transmembrane region" description="Helical" evidence="6">
    <location>
        <begin position="480"/>
        <end position="499"/>
    </location>
</feature>
<evidence type="ECO:0000256" key="5">
    <source>
        <dbReference type="ARBA" id="ARBA00023136"/>
    </source>
</evidence>
<feature type="transmembrane region" description="Helical" evidence="6">
    <location>
        <begin position="77"/>
        <end position="97"/>
    </location>
</feature>
<dbReference type="GO" id="GO:0015171">
    <property type="term" value="F:amino acid transmembrane transporter activity"/>
    <property type="evidence" value="ECO:0007669"/>
    <property type="project" value="TreeGrafter"/>
</dbReference>
<evidence type="ECO:0000256" key="3">
    <source>
        <dbReference type="ARBA" id="ARBA00022692"/>
    </source>
</evidence>
<dbReference type="InterPro" id="IPR050524">
    <property type="entry name" value="APC_YAT"/>
</dbReference>
<sequence>MPSFSSDTEKPKVSTSIQHIVTADSSVVEREQDSNGPRQTTHRGLKSRHAQMIAIGGTIGTALFVSIGRGLHMGGPVFTWVAYLLFSGIVFGIITATTEMSSYLPVPGSSIAYYANRFYSPSLGFALGWMYWYTFMLAVPLEITAAAIVVEYWDTPVPLAAWITIFLVVVVALNCFPVKYYGEVEFWFASIKVFGIIGLLIMAVILIFGGGPNHDMLGFRYWREDPVHEWIVAGDGGRLSGFVATVAWSVGPFAFAPELLVICGGEMANPRQNLPTAGRRYFYRLILFYILGSLAISMICDSNSPRLLGGGSGAAASPWAIAAKEAGIKGLDSVINAVILTSAWSSGNAYLYLATRSLYSLAVSGNAPKIFAQCTRSGVPHYAMVLNIAFCFLAYMNIKSSTSDVFYWFLTLGNTSAFQSWIAICVLYLQFRKAVAAQGIDELPYRSRFQPYLVWVSGSILSVLLLVSGFGNFIPGNFNISNFLVAYIGIPIFIALYLGHRFTLGRSDPWVMRPGDVDLISGLAEIIAAETMPTKGHERWYMLWKRVFA</sequence>
<comment type="caution">
    <text evidence="8">The sequence shown here is derived from an EMBL/GenBank/DDBJ whole genome shotgun (WGS) entry which is preliminary data.</text>
</comment>
<evidence type="ECO:0000313" key="8">
    <source>
        <dbReference type="EMBL" id="KAF7552772.1"/>
    </source>
</evidence>
<dbReference type="PANTHER" id="PTHR43341:SF36">
    <property type="entry name" value="PROLINE-SPECIFIC PERMEASE"/>
    <property type="match status" value="1"/>
</dbReference>
<feature type="transmembrane region" description="Helical" evidence="6">
    <location>
        <begin position="52"/>
        <end position="71"/>
    </location>
</feature>
<feature type="transmembrane region" description="Helical" evidence="6">
    <location>
        <begin position="452"/>
        <end position="474"/>
    </location>
</feature>